<feature type="domain" description="Secretion system C-terminal sorting" evidence="1">
    <location>
        <begin position="1638"/>
        <end position="1702"/>
    </location>
</feature>
<gene>
    <name evidence="2" type="ORF">N6H18_08575</name>
</gene>
<dbReference type="InterPro" id="IPR013783">
    <property type="entry name" value="Ig-like_fold"/>
</dbReference>
<evidence type="ECO:0000313" key="3">
    <source>
        <dbReference type="Proteomes" id="UP001065174"/>
    </source>
</evidence>
<dbReference type="InterPro" id="IPR026444">
    <property type="entry name" value="Secre_tail"/>
</dbReference>
<dbReference type="NCBIfam" id="TIGR04183">
    <property type="entry name" value="Por_Secre_tail"/>
    <property type="match status" value="1"/>
</dbReference>
<evidence type="ECO:0000313" key="2">
    <source>
        <dbReference type="EMBL" id="UXP33999.1"/>
    </source>
</evidence>
<dbReference type="Proteomes" id="UP001065174">
    <property type="component" value="Chromosome"/>
</dbReference>
<keyword evidence="3" id="KW-1185">Reference proteome</keyword>
<dbReference type="InterPro" id="IPR006626">
    <property type="entry name" value="PbH1"/>
</dbReference>
<organism evidence="2 3">
    <name type="scientific">Reichenbachiella agarivorans</name>
    <dbReference type="NCBI Taxonomy" id="2979464"/>
    <lineage>
        <taxon>Bacteria</taxon>
        <taxon>Pseudomonadati</taxon>
        <taxon>Bacteroidota</taxon>
        <taxon>Cytophagia</taxon>
        <taxon>Cytophagales</taxon>
        <taxon>Reichenbachiellaceae</taxon>
        <taxon>Reichenbachiella</taxon>
    </lineage>
</organism>
<dbReference type="Gene3D" id="2.60.40.10">
    <property type="entry name" value="Immunoglobulins"/>
    <property type="match status" value="1"/>
</dbReference>
<dbReference type="InterPro" id="IPR011050">
    <property type="entry name" value="Pectin_lyase_fold/virulence"/>
</dbReference>
<dbReference type="SUPFAM" id="SSF51126">
    <property type="entry name" value="Pectin lyase-like"/>
    <property type="match status" value="4"/>
</dbReference>
<accession>A0ABY6CTZ6</accession>
<dbReference type="Gene3D" id="2.160.20.10">
    <property type="entry name" value="Single-stranded right-handed beta-helix, Pectin lyase-like"/>
    <property type="match status" value="3"/>
</dbReference>
<proteinExistence type="predicted"/>
<evidence type="ECO:0000259" key="1">
    <source>
        <dbReference type="Pfam" id="PF18962"/>
    </source>
</evidence>
<sequence length="1704" mass="179998">MKPTITKFWSSVLILTLLNFLSFAQINRYVDPAGADSGNCEDPHAPCASINYAISQSSTNDILNLAEGTFGTANISQRVVISGMGSGTIIQSLDLSAAISGTDAIVLENLNVTGGASPGIDIQTSYVTIKNVSSSGYATNLEISNAFAVNNILISNCHLDGATGTGLLVNMSSNGSSVSDLTVLNTSMNNSRFGFYSQMSTAINAGNYLTNVLFRNCSFNNNTDKGIYVENLNNATFENISVNNSGTSVSNGYNNGIDINLKWQAYSNLVIRNSKIIDCGAIGPNDIGIAPDNRRSTAVAIKARTDGSYASPAASLTNLTLDGVVIDGLVGDLRLGEMGQNNTGITMSNVFIDRCSFANDGLYCFVNEQAGTLSLDNNYWGGEDPNIENYNSAITNQSNELANEIVDNLNNSYATIADAIAGAASSSTIQNLPTGTISGTTTVNKALTFVAPGAGLLDSDSRIAFENLTINGGNLTLGSDMAVLGALNLTHNILINDYNLMIEGNVTGIGSITGSTTGGLYLGGSGTLTGLLTTGAFERIYVNRAGSIPLTTPIETEWLSLENGIINATANLIFTGLTALPGNSNSFVQGTFVHEVAGATVGNKLYFPIGLNNYRPIVFEGLDQNATNSYTATFFEDSPLVESILLNGVDKLIPTNYWLTTPLVLLNTTAVDKVILSYGNQDQISDLSALKVVQLQTVATWVNVGGSAGVSGNGSPNPIDPSLGLFTLGNDGGTNFTTLLDVYVNASTGDDSNSGSIISPKKTLTSGLALAQLTGSTIHLGAGIYDESVEISKEVTITGTDNPIVTSVTLTADISTSGVTANEVNVASGGSIQDGIDMASSGGSVNVSSGTFVEHLSISNPVTVNGANRGIAATATREAETILLAPTSTPTPQGIDITSSNVTIDGLQIGENSPTNETRSPIYSYGNTNLNFQNNIIYASTAGIIVQEANTGSIVIRDNQITLNDLEDAAGDGLSPNNATIGIGLGPITGTAIATTTNNDISGASYGMLIFNANNPSNPLTIDGGNITNCTKGIEITNADPEGGAYGPSEVTIQNININSFDGPDPDLVQPDTQAGIYAFVTGLAGINDDLIITMDNLDIADTQHAGTDYSAIYIADFQSSGPYNGSDDDGIGITATLSNSYLHENENRAVFVRGNNAHLDINQCTFENNGYDSNGSGYNIIVRNYASCTASNCFFTNPSSQAGGSGFAGVNILDINCSLTITESNFDQNGFGNIATGSNMNLSGNYFNSLDETDINTWVNGNDFTPYLSNGTDTDLITKGFQPATDDYYLSTLGAQTGSTSRKQEGHNTVVEGGTIRVQGGTYTGSFLINKDLNVILSDTPSFEDIHLNGTSKTLNVSGDLMITGTVTMTNGDINIQTGSMILSNSATTSISEGVTSHIIGHVTMQPRAVGTGTLSLFCTTIDAGTDDLGNVVMSRTTGSDGIVSSMGNTSIASLWNITADNQPVSGRTVTFCWHSDFDNSKDMTQISLFKNEGTGWAQESGPMDVTGNDPRSVNTNVTTFSMWTLAQEDEPLPVVLLDFTAIRKSDHIYLSWSTSSEVNSDYFEIERSYDGTKFEGLSQITSHHNSNSIQNYEWPDYAINPTEVYYRLKIVDYDGSYEYSKIVSVSTNLPQQIIVSPNPTNDYISVMSQYEIKKLEVFSISGQKQMEVMSQNQINLQALDKGLYLITVHTEYQQTTVKVIRN</sequence>
<dbReference type="SMART" id="SM00710">
    <property type="entry name" value="PbH1"/>
    <property type="match status" value="15"/>
</dbReference>
<name>A0ABY6CTZ6_9BACT</name>
<dbReference type="Pfam" id="PF18962">
    <property type="entry name" value="Por_Secre_tail"/>
    <property type="match status" value="1"/>
</dbReference>
<dbReference type="InterPro" id="IPR012334">
    <property type="entry name" value="Pectin_lyas_fold"/>
</dbReference>
<protein>
    <submittedName>
        <fullName evidence="2">T9SS type A sorting domain-containing protein</fullName>
    </submittedName>
</protein>
<reference evidence="2" key="1">
    <citation type="submission" date="2022-09" db="EMBL/GenBank/DDBJ databases">
        <title>Comparative genomics and taxonomic characterization of three novel marine species of genus Reichenbachiella exhibiting antioxidant and polysaccharide degradation activities.</title>
        <authorList>
            <person name="Muhammad N."/>
            <person name="Lee Y.-J."/>
            <person name="Ko J."/>
            <person name="Kim S.-G."/>
        </authorList>
    </citation>
    <scope>NUCLEOTIDE SEQUENCE</scope>
    <source>
        <strain evidence="2">BKB1-1</strain>
    </source>
</reference>
<dbReference type="EMBL" id="CP106679">
    <property type="protein sequence ID" value="UXP33999.1"/>
    <property type="molecule type" value="Genomic_DNA"/>
</dbReference>
<dbReference type="RefSeq" id="WP_262311425.1">
    <property type="nucleotide sequence ID" value="NZ_CP106679.1"/>
</dbReference>